<feature type="domain" description="Pyrrolo-quinoline quinone repeat" evidence="2">
    <location>
        <begin position="53"/>
        <end position="222"/>
    </location>
</feature>
<feature type="signal peptide" evidence="1">
    <location>
        <begin position="1"/>
        <end position="29"/>
    </location>
</feature>
<keyword evidence="1" id="KW-0732">Signal</keyword>
<dbReference type="InterPro" id="IPR015943">
    <property type="entry name" value="WD40/YVTN_repeat-like_dom_sf"/>
</dbReference>
<dbReference type="InterPro" id="IPR002372">
    <property type="entry name" value="PQQ_rpt_dom"/>
</dbReference>
<dbReference type="PANTHER" id="PTHR34512:SF30">
    <property type="entry name" value="OUTER MEMBRANE PROTEIN ASSEMBLY FACTOR BAMB"/>
    <property type="match status" value="1"/>
</dbReference>
<dbReference type="EMBL" id="SJPN01000006">
    <property type="protein sequence ID" value="TWT98479.1"/>
    <property type="molecule type" value="Genomic_DNA"/>
</dbReference>
<comment type="caution">
    <text evidence="3">The sequence shown here is derived from an EMBL/GenBank/DDBJ whole genome shotgun (WGS) entry which is preliminary data.</text>
</comment>
<evidence type="ECO:0000313" key="4">
    <source>
        <dbReference type="Proteomes" id="UP000320176"/>
    </source>
</evidence>
<evidence type="ECO:0000313" key="3">
    <source>
        <dbReference type="EMBL" id="TWT98479.1"/>
    </source>
</evidence>
<accession>A0A5C6AFU8</accession>
<organism evidence="3 4">
    <name type="scientific">Stieleria varia</name>
    <dbReference type="NCBI Taxonomy" id="2528005"/>
    <lineage>
        <taxon>Bacteria</taxon>
        <taxon>Pseudomonadati</taxon>
        <taxon>Planctomycetota</taxon>
        <taxon>Planctomycetia</taxon>
        <taxon>Pirellulales</taxon>
        <taxon>Pirellulaceae</taxon>
        <taxon>Stieleria</taxon>
    </lineage>
</organism>
<dbReference type="RefSeq" id="WP_146522049.1">
    <property type="nucleotide sequence ID" value="NZ_CP151726.1"/>
</dbReference>
<proteinExistence type="predicted"/>
<name>A0A5C6AFU8_9BACT</name>
<dbReference type="Proteomes" id="UP000320176">
    <property type="component" value="Unassembled WGS sequence"/>
</dbReference>
<sequence length="416" mass="44125" precursor="true">MNHQPPAIRFIPLTCFLLLPLISSTNVSSQDWLSFRGGGKSCAPDAKTPATFDVESGENVAWNIRTTGRGIGGPLVIGDQVIVTGCGGEDERDLYVESFSVETGVKNWSRPMRATGRPFTHPTSSNASPTPASDGQRVFALFSSCDLVCYDLEGRLQWYRALALDHPKTGNDVSMSSSPVVSGGVVMVQLENQGDSFAAGVDASTGEVLWTIDRSARSNWSSPQPITLKDQRTGFILNDGSSVDIIDGLTGETVQHFDFGGDGTASIAYSDPFVIIPGGNTTALRLDDNLSDGEIASIAWESSKLRPQRCTPVVSQDRVYMGRGSVLVAGSLSDGSVLWQARLGKLSNVWATPVMTATGIYILDADGKCVVVADRGDEGEVIGESDIGEKILASPAVSGDSLFLRTENGLIRVAAG</sequence>
<feature type="chain" id="PRO_5022833433" evidence="1">
    <location>
        <begin position="30"/>
        <end position="416"/>
    </location>
</feature>
<keyword evidence="4" id="KW-1185">Reference proteome</keyword>
<dbReference type="InterPro" id="IPR011047">
    <property type="entry name" value="Quinoprotein_ADH-like_sf"/>
</dbReference>
<gene>
    <name evidence="3" type="ORF">Pla52n_49930</name>
</gene>
<dbReference type="PANTHER" id="PTHR34512">
    <property type="entry name" value="CELL SURFACE PROTEIN"/>
    <property type="match status" value="1"/>
</dbReference>
<dbReference type="AlphaFoldDB" id="A0A5C6AFU8"/>
<dbReference type="SUPFAM" id="SSF50998">
    <property type="entry name" value="Quinoprotein alcohol dehydrogenase-like"/>
    <property type="match status" value="1"/>
</dbReference>
<dbReference type="OrthoDB" id="244732at2"/>
<reference evidence="3 4" key="1">
    <citation type="submission" date="2019-02" db="EMBL/GenBank/DDBJ databases">
        <title>Deep-cultivation of Planctomycetes and their phenomic and genomic characterization uncovers novel biology.</title>
        <authorList>
            <person name="Wiegand S."/>
            <person name="Jogler M."/>
            <person name="Boedeker C."/>
            <person name="Pinto D."/>
            <person name="Vollmers J."/>
            <person name="Rivas-Marin E."/>
            <person name="Kohn T."/>
            <person name="Peeters S.H."/>
            <person name="Heuer A."/>
            <person name="Rast P."/>
            <person name="Oberbeckmann S."/>
            <person name="Bunk B."/>
            <person name="Jeske O."/>
            <person name="Meyerdierks A."/>
            <person name="Storesund J.E."/>
            <person name="Kallscheuer N."/>
            <person name="Luecker S."/>
            <person name="Lage O.M."/>
            <person name="Pohl T."/>
            <person name="Merkel B.J."/>
            <person name="Hornburger P."/>
            <person name="Mueller R.-W."/>
            <person name="Bruemmer F."/>
            <person name="Labrenz M."/>
            <person name="Spormann A.M."/>
            <person name="Op Den Camp H."/>
            <person name="Overmann J."/>
            <person name="Amann R."/>
            <person name="Jetten M.S.M."/>
            <person name="Mascher T."/>
            <person name="Medema M.H."/>
            <person name="Devos D.P."/>
            <person name="Kaster A.-K."/>
            <person name="Ovreas L."/>
            <person name="Rohde M."/>
            <person name="Galperin M.Y."/>
            <person name="Jogler C."/>
        </authorList>
    </citation>
    <scope>NUCLEOTIDE SEQUENCE [LARGE SCALE GENOMIC DNA]</scope>
    <source>
        <strain evidence="3 4">Pla52n</strain>
    </source>
</reference>
<dbReference type="Pfam" id="PF13360">
    <property type="entry name" value="PQQ_2"/>
    <property type="match status" value="1"/>
</dbReference>
<evidence type="ECO:0000259" key="2">
    <source>
        <dbReference type="Pfam" id="PF13360"/>
    </source>
</evidence>
<evidence type="ECO:0000256" key="1">
    <source>
        <dbReference type="SAM" id="SignalP"/>
    </source>
</evidence>
<dbReference type="Gene3D" id="2.130.10.10">
    <property type="entry name" value="YVTN repeat-like/Quinoprotein amine dehydrogenase"/>
    <property type="match status" value="2"/>
</dbReference>
<protein>
    <submittedName>
        <fullName evidence="3">Outer membrane biogenesis protein BamB</fullName>
    </submittedName>
</protein>